<accession>A0A8S5QKH6</accession>
<organism evidence="1">
    <name type="scientific">Siphoviridae sp. cteoh1</name>
    <dbReference type="NCBI Taxonomy" id="2826407"/>
    <lineage>
        <taxon>Viruses</taxon>
        <taxon>Duplodnaviria</taxon>
        <taxon>Heunggongvirae</taxon>
        <taxon>Uroviricota</taxon>
        <taxon>Caudoviricetes</taxon>
    </lineage>
</organism>
<dbReference type="EMBL" id="BK015686">
    <property type="protein sequence ID" value="DAE19759.1"/>
    <property type="molecule type" value="Genomic_DNA"/>
</dbReference>
<name>A0A8S5QKH6_9CAUD</name>
<sequence>MTSASMKSTYCYEKLVELFEQEIIDPHSCFVWGTSYQVPMAHGLISK</sequence>
<protein>
    <submittedName>
        <fullName evidence="1">Terminase large subunit</fullName>
    </submittedName>
</protein>
<evidence type="ECO:0000313" key="1">
    <source>
        <dbReference type="EMBL" id="DAE19759.1"/>
    </source>
</evidence>
<proteinExistence type="predicted"/>
<reference evidence="1" key="1">
    <citation type="journal article" date="2021" name="Proc. Natl. Acad. Sci. U.S.A.">
        <title>A Catalog of Tens of Thousands of Viruses from Human Metagenomes Reveals Hidden Associations with Chronic Diseases.</title>
        <authorList>
            <person name="Tisza M.J."/>
            <person name="Buck C.B."/>
        </authorList>
    </citation>
    <scope>NUCLEOTIDE SEQUENCE</scope>
    <source>
        <strain evidence="1">Cteoh1</strain>
    </source>
</reference>